<dbReference type="GO" id="GO:0051276">
    <property type="term" value="P:chromosome organization"/>
    <property type="evidence" value="ECO:0007669"/>
    <property type="project" value="InterPro"/>
</dbReference>
<organism evidence="2">
    <name type="scientific">uncultured Caudovirales phage</name>
    <dbReference type="NCBI Taxonomy" id="2100421"/>
    <lineage>
        <taxon>Viruses</taxon>
        <taxon>Duplodnaviria</taxon>
        <taxon>Heunggongvirae</taxon>
        <taxon>Uroviricota</taxon>
        <taxon>Caudoviricetes</taxon>
        <taxon>Peduoviridae</taxon>
        <taxon>Maltschvirus</taxon>
        <taxon>Maltschvirus maltsch</taxon>
    </lineage>
</organism>
<dbReference type="InterPro" id="IPR005335">
    <property type="entry name" value="Terminase_ssu"/>
</dbReference>
<feature type="compositionally biased region" description="Basic residues" evidence="1">
    <location>
        <begin position="1"/>
        <end position="14"/>
    </location>
</feature>
<sequence length="158" mass="17394">MAKAGATKKPKGKKAPTQILEESGRLLPRKKAFAAAYVQTGQAQVAYVQAGYTGDPEKKSYELLRDPDVLQEIERLYREAELDSLVTARYVVSNIRRAADITGQVRFSTASGTLEMLDVTAHLRANQMLGQYLGIFREKIDVGDNLVKLLANLPDPAT</sequence>
<name>A0A6J5LVQ1_9CAUD</name>
<evidence type="ECO:0000256" key="1">
    <source>
        <dbReference type="SAM" id="MobiDB-lite"/>
    </source>
</evidence>
<evidence type="ECO:0000313" key="2">
    <source>
        <dbReference type="EMBL" id="CAB4137010.1"/>
    </source>
</evidence>
<protein>
    <submittedName>
        <fullName evidence="2">Terminase small subunit</fullName>
    </submittedName>
</protein>
<reference evidence="2" key="1">
    <citation type="submission" date="2020-04" db="EMBL/GenBank/DDBJ databases">
        <authorList>
            <person name="Chiriac C."/>
            <person name="Salcher M."/>
            <person name="Ghai R."/>
            <person name="Kavagutti S V."/>
        </authorList>
    </citation>
    <scope>NUCLEOTIDE SEQUENCE</scope>
</reference>
<feature type="region of interest" description="Disordered" evidence="1">
    <location>
        <begin position="1"/>
        <end position="21"/>
    </location>
</feature>
<dbReference type="Gene3D" id="1.10.10.1400">
    <property type="entry name" value="Terminase, small subunit, N-terminal DNA-binding domain, HTH motif"/>
    <property type="match status" value="1"/>
</dbReference>
<dbReference type="InterPro" id="IPR038713">
    <property type="entry name" value="Terminase_Gp1_N_sf"/>
</dbReference>
<dbReference type="EMBL" id="LR796327">
    <property type="protein sequence ID" value="CAB4137010.1"/>
    <property type="molecule type" value="Genomic_DNA"/>
</dbReference>
<gene>
    <name evidence="2" type="ORF">UFOVP315_43</name>
</gene>
<accession>A0A6J5LVQ1</accession>
<proteinExistence type="predicted"/>
<dbReference type="Pfam" id="PF03592">
    <property type="entry name" value="Terminase_2"/>
    <property type="match status" value="1"/>
</dbReference>